<evidence type="ECO:0000256" key="1">
    <source>
        <dbReference type="SAM" id="MobiDB-lite"/>
    </source>
</evidence>
<dbReference type="AlphaFoldDB" id="A0AAP0IW69"/>
<gene>
    <name evidence="3" type="ORF">Syun_019645</name>
</gene>
<feature type="region of interest" description="Disordered" evidence="1">
    <location>
        <begin position="1"/>
        <end position="31"/>
    </location>
</feature>
<evidence type="ECO:0000313" key="3">
    <source>
        <dbReference type="EMBL" id="KAK9122028.1"/>
    </source>
</evidence>
<evidence type="ECO:0000313" key="4">
    <source>
        <dbReference type="Proteomes" id="UP001420932"/>
    </source>
</evidence>
<dbReference type="EMBL" id="JBBNAF010000008">
    <property type="protein sequence ID" value="KAK9122028.1"/>
    <property type="molecule type" value="Genomic_DNA"/>
</dbReference>
<keyword evidence="2" id="KW-0812">Transmembrane</keyword>
<keyword evidence="4" id="KW-1185">Reference proteome</keyword>
<accession>A0AAP0IW69</accession>
<evidence type="ECO:0000256" key="2">
    <source>
        <dbReference type="SAM" id="Phobius"/>
    </source>
</evidence>
<sequence length="90" mass="9480">MLDDDSGDELDGRWGLKPSMSSAPKAPSSKGVERMRVLVYTMTTMGIAVEAVVGMGLEAVAMGTTVVAGMDLMVVVEEAGEEEKVATEKE</sequence>
<comment type="caution">
    <text evidence="3">The sequence shown here is derived from an EMBL/GenBank/DDBJ whole genome shotgun (WGS) entry which is preliminary data.</text>
</comment>
<reference evidence="3 4" key="1">
    <citation type="submission" date="2024-01" db="EMBL/GenBank/DDBJ databases">
        <title>Genome assemblies of Stephania.</title>
        <authorList>
            <person name="Yang L."/>
        </authorList>
    </citation>
    <scope>NUCLEOTIDE SEQUENCE [LARGE SCALE GENOMIC DNA]</scope>
    <source>
        <strain evidence="3">YNDBR</strain>
        <tissue evidence="3">Leaf</tissue>
    </source>
</reference>
<feature type="transmembrane region" description="Helical" evidence="2">
    <location>
        <begin position="37"/>
        <end position="57"/>
    </location>
</feature>
<feature type="compositionally biased region" description="Low complexity" evidence="1">
    <location>
        <begin position="17"/>
        <end position="30"/>
    </location>
</feature>
<keyword evidence="2" id="KW-1133">Transmembrane helix</keyword>
<protein>
    <submittedName>
        <fullName evidence="3">Uncharacterized protein</fullName>
    </submittedName>
</protein>
<proteinExistence type="predicted"/>
<organism evidence="3 4">
    <name type="scientific">Stephania yunnanensis</name>
    <dbReference type="NCBI Taxonomy" id="152371"/>
    <lineage>
        <taxon>Eukaryota</taxon>
        <taxon>Viridiplantae</taxon>
        <taxon>Streptophyta</taxon>
        <taxon>Embryophyta</taxon>
        <taxon>Tracheophyta</taxon>
        <taxon>Spermatophyta</taxon>
        <taxon>Magnoliopsida</taxon>
        <taxon>Ranunculales</taxon>
        <taxon>Menispermaceae</taxon>
        <taxon>Menispermoideae</taxon>
        <taxon>Cissampelideae</taxon>
        <taxon>Stephania</taxon>
    </lineage>
</organism>
<keyword evidence="2" id="KW-0472">Membrane</keyword>
<dbReference type="Proteomes" id="UP001420932">
    <property type="component" value="Unassembled WGS sequence"/>
</dbReference>
<name>A0AAP0IW69_9MAGN</name>